<dbReference type="GO" id="GO:0003677">
    <property type="term" value="F:DNA binding"/>
    <property type="evidence" value="ECO:0007669"/>
    <property type="project" value="UniProtKB-KW"/>
</dbReference>
<evidence type="ECO:0000256" key="2">
    <source>
        <dbReference type="SAM" id="MobiDB-lite"/>
    </source>
</evidence>
<dbReference type="EMBL" id="VIRS01000051">
    <property type="protein sequence ID" value="TQS39954.1"/>
    <property type="molecule type" value="Genomic_DNA"/>
</dbReference>
<dbReference type="InterPro" id="IPR055370">
    <property type="entry name" value="Lsr2_DNA-bd"/>
</dbReference>
<dbReference type="OrthoDB" id="4113332at2"/>
<keyword evidence="1" id="KW-0238">DNA-binding</keyword>
<accession>A0A545AF57</accession>
<evidence type="ECO:0000259" key="4">
    <source>
        <dbReference type="Pfam" id="PF23359"/>
    </source>
</evidence>
<dbReference type="InterPro" id="IPR036625">
    <property type="entry name" value="E3-bd_dom_sf"/>
</dbReference>
<dbReference type="GO" id="GO:0016746">
    <property type="term" value="F:acyltransferase activity"/>
    <property type="evidence" value="ECO:0007669"/>
    <property type="project" value="InterPro"/>
</dbReference>
<proteinExistence type="predicted"/>
<evidence type="ECO:0000313" key="5">
    <source>
        <dbReference type="EMBL" id="TQS39954.1"/>
    </source>
</evidence>
<gene>
    <name evidence="5" type="ORF">FL583_37360</name>
</gene>
<dbReference type="Proteomes" id="UP000317982">
    <property type="component" value="Unassembled WGS sequence"/>
</dbReference>
<dbReference type="InterPro" id="IPR024412">
    <property type="entry name" value="Lsr2_dim_dom"/>
</dbReference>
<dbReference type="RefSeq" id="WP_142709645.1">
    <property type="nucleotide sequence ID" value="NZ_VIRS01000051.1"/>
</dbReference>
<dbReference type="AlphaFoldDB" id="A0A545AF57"/>
<feature type="domain" description="Lsr2 DNA-binding" evidence="4">
    <location>
        <begin position="81"/>
        <end position="116"/>
    </location>
</feature>
<feature type="region of interest" description="Disordered" evidence="2">
    <location>
        <begin position="60"/>
        <end position="81"/>
    </location>
</feature>
<name>A0A545AF57_9ACTN</name>
<dbReference type="Gene3D" id="4.10.320.10">
    <property type="entry name" value="E3-binding domain"/>
    <property type="match status" value="1"/>
</dbReference>
<dbReference type="Gene3D" id="3.30.60.230">
    <property type="entry name" value="Lsr2, dimerization domain"/>
    <property type="match status" value="1"/>
</dbReference>
<dbReference type="Pfam" id="PF11774">
    <property type="entry name" value="Lsr2"/>
    <property type="match status" value="1"/>
</dbReference>
<dbReference type="Pfam" id="PF23359">
    <property type="entry name" value="Lsr2_DNA-bd"/>
    <property type="match status" value="1"/>
</dbReference>
<evidence type="ECO:0000259" key="3">
    <source>
        <dbReference type="Pfam" id="PF11774"/>
    </source>
</evidence>
<reference evidence="5 6" key="1">
    <citation type="submission" date="2019-07" db="EMBL/GenBank/DDBJ databases">
        <title>Cryptosporangium phraense sp. nov., isolated from plant litter.</title>
        <authorList>
            <person name="Suriyachadkun C."/>
        </authorList>
    </citation>
    <scope>NUCLEOTIDE SEQUENCE [LARGE SCALE GENOMIC DNA]</scope>
    <source>
        <strain evidence="5 6">A-T 5661</strain>
    </source>
</reference>
<keyword evidence="6" id="KW-1185">Reference proteome</keyword>
<evidence type="ECO:0000313" key="6">
    <source>
        <dbReference type="Proteomes" id="UP000317982"/>
    </source>
</evidence>
<feature type="domain" description="Lsr2 dimerization" evidence="3">
    <location>
        <begin position="1"/>
        <end position="57"/>
    </location>
</feature>
<dbReference type="InterPro" id="IPR042261">
    <property type="entry name" value="Lsr2-like_dimerization"/>
</dbReference>
<evidence type="ECO:0000256" key="1">
    <source>
        <dbReference type="ARBA" id="ARBA00023125"/>
    </source>
</evidence>
<sequence>MARRVEVRLVDDLDGGDAEETVAFAVDGTVYEIDLSSANAGLLRNGLAKYVAAARRTARTTAAAKSSRRNSSRSAPKTVADRLQNQAIREWAKVRGLQVNERGRIPTEIAEKYHAAQ</sequence>
<organism evidence="5 6">
    <name type="scientific">Cryptosporangium phraense</name>
    <dbReference type="NCBI Taxonomy" id="2593070"/>
    <lineage>
        <taxon>Bacteria</taxon>
        <taxon>Bacillati</taxon>
        <taxon>Actinomycetota</taxon>
        <taxon>Actinomycetes</taxon>
        <taxon>Cryptosporangiales</taxon>
        <taxon>Cryptosporangiaceae</taxon>
        <taxon>Cryptosporangium</taxon>
    </lineage>
</organism>
<dbReference type="InParanoid" id="A0A545AF57"/>
<protein>
    <submittedName>
        <fullName evidence="5">Lsr2 family protein</fullName>
    </submittedName>
</protein>
<comment type="caution">
    <text evidence="5">The sequence shown here is derived from an EMBL/GenBank/DDBJ whole genome shotgun (WGS) entry which is preliminary data.</text>
</comment>